<dbReference type="Proteomes" id="UP001324115">
    <property type="component" value="Unassembled WGS sequence"/>
</dbReference>
<dbReference type="EMBL" id="JAXUIC010000002">
    <property type="protein sequence ID" value="KAK4604738.1"/>
    <property type="molecule type" value="Genomic_DNA"/>
</dbReference>
<reference evidence="2 3" key="1">
    <citation type="journal article" date="2023" name="G3 (Bethesda)">
        <title>A haplotype-resolved chromosome-scale genome for Quercus rubra L. provides insights into the genetics of adaptive traits for red oak species.</title>
        <authorList>
            <person name="Kapoor B."/>
            <person name="Jenkins J."/>
            <person name="Schmutz J."/>
            <person name="Zhebentyayeva T."/>
            <person name="Kuelheim C."/>
            <person name="Coggeshall M."/>
            <person name="Heim C."/>
            <person name="Lasky J.R."/>
            <person name="Leites L."/>
            <person name="Islam-Faridi N."/>
            <person name="Romero-Severson J."/>
            <person name="DeLeo V.L."/>
            <person name="Lucas S.M."/>
            <person name="Lazic D."/>
            <person name="Gailing O."/>
            <person name="Carlson J."/>
            <person name="Staton M."/>
        </authorList>
    </citation>
    <scope>NUCLEOTIDE SEQUENCE [LARGE SCALE GENOMIC DNA]</scope>
    <source>
        <strain evidence="2">Pseudo-F2</strain>
    </source>
</reference>
<sequence length="575" mass="66295">MSSLQLELDPGLRRQIYTYHKGRSYQGSWYEDDRFKSWLEYSPKKDAAFCLPCFLFHKPTGHEGQNAFTVNGFKSWKKVRNGESCSFSLHMGKYLNSTHRIAHKACLDLMNQSQHIDRVVSNFTSKQIANNRIRLKASIDVVRHLALQAITFRGRDESSTSTNQGNFLTTLDLMVGYNNNVVEIMANAPKNATYTSPKIQKEILHVISTKVKKAIREEIGDAKFCILVDEARDESMKEQMAVVLRYVDTNGFVRERFCGIVHVVDTAAVTLKKEIYYLQGYDGASNIRGEWNGLQALILNDCPYAYYIHCFAHRLQLALVGASKAVVPLNRFFNKLILVINNIRASCKRIEQLKIARASDIAYLIDIEELETGKILNQMGSHYKSVSNLIKLFSPTCEVLLKIMDEGNSSQKVEAESTYEECGLDVPDMNARYVARFGRSRHQQEDFRNEHYYKVDIFNARINSQLQELNHRFNNFYPINFTDDEKNDLKKELDLYKYDVVQHSGFKNLKNISELCQWMVRTRKSEYYLLIYRVVKLVLTLPVSTATTEDIAATISIDSIIDDFEDLKRRRVPFS</sequence>
<dbReference type="Pfam" id="PF14291">
    <property type="entry name" value="DUF4371"/>
    <property type="match status" value="1"/>
</dbReference>
<accession>A0AAN7G260</accession>
<feature type="domain" description="TTF-type" evidence="1">
    <location>
        <begin position="21"/>
        <end position="122"/>
    </location>
</feature>
<dbReference type="PANTHER" id="PTHR45749">
    <property type="match status" value="1"/>
</dbReference>
<protein>
    <recommendedName>
        <fullName evidence="1">TTF-type domain-containing protein</fullName>
    </recommendedName>
</protein>
<dbReference type="PANTHER" id="PTHR45749:SF26">
    <property type="entry name" value="ZINC FINGER MYM-TYPE PROTEIN 1-LIKE"/>
    <property type="match status" value="1"/>
</dbReference>
<evidence type="ECO:0000313" key="2">
    <source>
        <dbReference type="EMBL" id="KAK4604738.1"/>
    </source>
</evidence>
<evidence type="ECO:0000313" key="3">
    <source>
        <dbReference type="Proteomes" id="UP001324115"/>
    </source>
</evidence>
<evidence type="ECO:0000259" key="1">
    <source>
        <dbReference type="SMART" id="SM00597"/>
    </source>
</evidence>
<keyword evidence="3" id="KW-1185">Reference proteome</keyword>
<gene>
    <name evidence="2" type="ORF">RGQ29_012989</name>
</gene>
<dbReference type="InterPro" id="IPR025398">
    <property type="entry name" value="DUF4371"/>
</dbReference>
<organism evidence="2 3">
    <name type="scientific">Quercus rubra</name>
    <name type="common">Northern red oak</name>
    <name type="synonym">Quercus borealis</name>
    <dbReference type="NCBI Taxonomy" id="3512"/>
    <lineage>
        <taxon>Eukaryota</taxon>
        <taxon>Viridiplantae</taxon>
        <taxon>Streptophyta</taxon>
        <taxon>Embryophyta</taxon>
        <taxon>Tracheophyta</taxon>
        <taxon>Spermatophyta</taxon>
        <taxon>Magnoliopsida</taxon>
        <taxon>eudicotyledons</taxon>
        <taxon>Gunneridae</taxon>
        <taxon>Pentapetalae</taxon>
        <taxon>rosids</taxon>
        <taxon>fabids</taxon>
        <taxon>Fagales</taxon>
        <taxon>Fagaceae</taxon>
        <taxon>Quercus</taxon>
    </lineage>
</organism>
<dbReference type="SMART" id="SM00597">
    <property type="entry name" value="ZnF_TTF"/>
    <property type="match status" value="1"/>
</dbReference>
<dbReference type="InterPro" id="IPR006580">
    <property type="entry name" value="Znf_TTF"/>
</dbReference>
<dbReference type="AlphaFoldDB" id="A0AAN7G260"/>
<comment type="caution">
    <text evidence="2">The sequence shown here is derived from an EMBL/GenBank/DDBJ whole genome shotgun (WGS) entry which is preliminary data.</text>
</comment>
<name>A0AAN7G260_QUERU</name>
<proteinExistence type="predicted"/>